<evidence type="ECO:0000313" key="2">
    <source>
        <dbReference type="EMBL" id="AGC46549.1"/>
    </source>
</evidence>
<evidence type="ECO:0000313" key="3">
    <source>
        <dbReference type="Proteomes" id="UP000011131"/>
    </source>
</evidence>
<dbReference type="HOGENOM" id="CLU_027402_33_0_7"/>
<dbReference type="GO" id="GO:0006313">
    <property type="term" value="P:DNA transposition"/>
    <property type="evidence" value="ECO:0007669"/>
    <property type="project" value="InterPro"/>
</dbReference>
<dbReference type="KEGG" id="msd:MYSTI_05269"/>
<dbReference type="PATRIC" id="fig|1278073.3.peg.5338"/>
<dbReference type="RefSeq" id="WP_015350805.1">
    <property type="nucleotide sequence ID" value="NC_020126.1"/>
</dbReference>
<dbReference type="InterPro" id="IPR002514">
    <property type="entry name" value="Transposase_8"/>
</dbReference>
<dbReference type="SUPFAM" id="SSF46689">
    <property type="entry name" value="Homeodomain-like"/>
    <property type="match status" value="1"/>
</dbReference>
<dbReference type="AlphaFoldDB" id="L7UJC5"/>
<dbReference type="EMBL" id="CP004025">
    <property type="protein sequence ID" value="AGC46549.1"/>
    <property type="molecule type" value="Genomic_DNA"/>
</dbReference>
<dbReference type="InterPro" id="IPR036388">
    <property type="entry name" value="WH-like_DNA-bd_sf"/>
</dbReference>
<protein>
    <submittedName>
        <fullName evidence="2">IS3 family transposase OrfA</fullName>
    </submittedName>
</protein>
<keyword evidence="1" id="KW-0175">Coiled coil</keyword>
<dbReference type="Proteomes" id="UP000011131">
    <property type="component" value="Chromosome"/>
</dbReference>
<accession>L7UJC5</accession>
<keyword evidence="3" id="KW-1185">Reference proteome</keyword>
<sequence>MPKPKPSYLPEFRARVVELVKAGRTARSLAEEFQVTDTTVRNWVRQGEIDEGVSQGGTTDEKQELAQLRREVKVLKEERDILSEAAAWFAQEGVGTPKTRSDS</sequence>
<organism evidence="2 3">
    <name type="scientific">Myxococcus stipitatus (strain DSM 14675 / JCM 12634 / Mx s8)</name>
    <dbReference type="NCBI Taxonomy" id="1278073"/>
    <lineage>
        <taxon>Bacteria</taxon>
        <taxon>Pseudomonadati</taxon>
        <taxon>Myxococcota</taxon>
        <taxon>Myxococcia</taxon>
        <taxon>Myxococcales</taxon>
        <taxon>Cystobacterineae</taxon>
        <taxon>Myxococcaceae</taxon>
        <taxon>Myxococcus</taxon>
    </lineage>
</organism>
<feature type="coiled-coil region" evidence="1">
    <location>
        <begin position="58"/>
        <end position="85"/>
    </location>
</feature>
<reference evidence="2 3" key="1">
    <citation type="journal article" date="2013" name="Genome Announc.">
        <title>Complete genome sequence of Myxococcus stipitatus strain DSM 14675, a fruiting myxobacterium.</title>
        <authorList>
            <person name="Huntley S."/>
            <person name="Kneip S."/>
            <person name="Treuner-Lange A."/>
            <person name="Sogaard-Andersen L."/>
        </authorList>
    </citation>
    <scope>NUCLEOTIDE SEQUENCE [LARGE SCALE GENOMIC DNA]</scope>
    <source>
        <strain evidence="3">DSM 14675 / JCM 12634 / Mx s8</strain>
    </source>
</reference>
<dbReference type="PANTHER" id="PTHR33215">
    <property type="entry name" value="PROTEIN DISTAL ANTENNA"/>
    <property type="match status" value="1"/>
</dbReference>
<evidence type="ECO:0000256" key="1">
    <source>
        <dbReference type="SAM" id="Coils"/>
    </source>
</evidence>
<dbReference type="OrthoDB" id="9810995at2"/>
<dbReference type="PANTHER" id="PTHR33215:SF13">
    <property type="entry name" value="PROTEIN DISTAL ANTENNA"/>
    <property type="match status" value="1"/>
</dbReference>
<gene>
    <name evidence="2" type="ordered locus">MYSTI_05269</name>
</gene>
<dbReference type="InterPro" id="IPR051839">
    <property type="entry name" value="RD_transcriptional_regulator"/>
</dbReference>
<dbReference type="Pfam" id="PF01527">
    <property type="entry name" value="HTH_Tnp_1"/>
    <property type="match status" value="1"/>
</dbReference>
<dbReference type="eggNOG" id="COG2963">
    <property type="taxonomic scope" value="Bacteria"/>
</dbReference>
<dbReference type="STRING" id="1278073.MYSTI_05269"/>
<name>L7UJC5_MYXSD</name>
<dbReference type="InterPro" id="IPR009057">
    <property type="entry name" value="Homeodomain-like_sf"/>
</dbReference>
<dbReference type="GO" id="GO:0004803">
    <property type="term" value="F:transposase activity"/>
    <property type="evidence" value="ECO:0007669"/>
    <property type="project" value="InterPro"/>
</dbReference>
<proteinExistence type="predicted"/>
<dbReference type="Gene3D" id="1.10.10.10">
    <property type="entry name" value="Winged helix-like DNA-binding domain superfamily/Winged helix DNA-binding domain"/>
    <property type="match status" value="1"/>
</dbReference>
<dbReference type="GO" id="GO:0003677">
    <property type="term" value="F:DNA binding"/>
    <property type="evidence" value="ECO:0007669"/>
    <property type="project" value="InterPro"/>
</dbReference>